<feature type="region of interest" description="Disordered" evidence="1">
    <location>
        <begin position="88"/>
        <end position="107"/>
    </location>
</feature>
<dbReference type="RefSeq" id="WP_224497010.1">
    <property type="nucleotide sequence ID" value="NZ_CP088285.1"/>
</dbReference>
<reference evidence="2" key="2">
    <citation type="submission" date="2024-03" db="EMBL/GenBank/DDBJ databases">
        <authorList>
            <person name="Bromfield E.S.P."/>
            <person name="Cloutier S."/>
        </authorList>
    </citation>
    <scope>NUCLEOTIDE SEQUENCE</scope>
    <source>
        <strain evidence="2">5S5</strain>
    </source>
</reference>
<proteinExistence type="predicted"/>
<sequence>MAQGISVILDAAFLKQAERDAARAVACNAKVEFSGLFLSADQAIRVVSRRHDVSDATADVVLFQDSIGTGNIDWQIVDASGSSATTLQRSVSHLRDTSFPPEERAIP</sequence>
<feature type="compositionally biased region" description="Basic and acidic residues" evidence="1">
    <location>
        <begin position="93"/>
        <end position="107"/>
    </location>
</feature>
<dbReference type="Proteomes" id="UP001432046">
    <property type="component" value="Chromosome"/>
</dbReference>
<dbReference type="InterPro" id="IPR027417">
    <property type="entry name" value="P-loop_NTPase"/>
</dbReference>
<accession>A0ABZ2P0W9</accession>
<keyword evidence="3" id="KW-1185">Reference proteome</keyword>
<dbReference type="Gene3D" id="3.40.50.300">
    <property type="entry name" value="P-loop containing nucleotide triphosphate hydrolases"/>
    <property type="match status" value="1"/>
</dbReference>
<evidence type="ECO:0000256" key="1">
    <source>
        <dbReference type="SAM" id="MobiDB-lite"/>
    </source>
</evidence>
<reference evidence="2" key="1">
    <citation type="journal article" date="2021" name="Int. J. Syst. Evol. Microbiol.">
        <title>Bradyrhizobium septentrionale sp. nov. (sv. septentrionale) and Bradyrhizobium quebecense sp. nov. (sv. septentrionale) associated with legumes native to Canada possess rearranged symbiosis genes and numerous insertion sequences.</title>
        <authorList>
            <person name="Bromfield E.S.P."/>
            <person name="Cloutier S."/>
        </authorList>
    </citation>
    <scope>NUCLEOTIDE SEQUENCE</scope>
    <source>
        <strain evidence="2">5S5</strain>
    </source>
</reference>
<name>A0ABZ2P0W9_9BRAD</name>
<evidence type="ECO:0000313" key="2">
    <source>
        <dbReference type="EMBL" id="WXC80847.1"/>
    </source>
</evidence>
<evidence type="ECO:0000313" key="3">
    <source>
        <dbReference type="Proteomes" id="UP001432046"/>
    </source>
</evidence>
<dbReference type="EMBL" id="CP147711">
    <property type="protein sequence ID" value="WXC80847.1"/>
    <property type="molecule type" value="Genomic_DNA"/>
</dbReference>
<organism evidence="2 3">
    <name type="scientific">Bradyrhizobium septentrionale</name>
    <dbReference type="NCBI Taxonomy" id="1404411"/>
    <lineage>
        <taxon>Bacteria</taxon>
        <taxon>Pseudomonadati</taxon>
        <taxon>Pseudomonadota</taxon>
        <taxon>Alphaproteobacteria</taxon>
        <taxon>Hyphomicrobiales</taxon>
        <taxon>Nitrobacteraceae</taxon>
        <taxon>Bradyrhizobium</taxon>
    </lineage>
</organism>
<protein>
    <submittedName>
        <fullName evidence="2">Uncharacterized protein</fullName>
    </submittedName>
</protein>
<gene>
    <name evidence="2" type="ORF">WDK88_04170</name>
</gene>